<protein>
    <submittedName>
        <fullName evidence="1">Uncharacterized protein</fullName>
    </submittedName>
</protein>
<evidence type="ECO:0000313" key="1">
    <source>
        <dbReference type="EMBL" id="KAJ1097825.1"/>
    </source>
</evidence>
<sequence>MPRLAPLPDPATPPASKLWFRWSAMTLTDITGLITPASLASRDLPSPEGHVTDVRDTRLRRGACSPVHWNRRHTGSSDTSLPGVRAPACFLTFKRYCTQGSLRLRDQRLWHRIVGNDYDTMP</sequence>
<organism evidence="1 2">
    <name type="scientific">Pleurodeles waltl</name>
    <name type="common">Iberian ribbed newt</name>
    <dbReference type="NCBI Taxonomy" id="8319"/>
    <lineage>
        <taxon>Eukaryota</taxon>
        <taxon>Metazoa</taxon>
        <taxon>Chordata</taxon>
        <taxon>Craniata</taxon>
        <taxon>Vertebrata</taxon>
        <taxon>Euteleostomi</taxon>
        <taxon>Amphibia</taxon>
        <taxon>Batrachia</taxon>
        <taxon>Caudata</taxon>
        <taxon>Salamandroidea</taxon>
        <taxon>Salamandridae</taxon>
        <taxon>Pleurodelinae</taxon>
        <taxon>Pleurodeles</taxon>
    </lineage>
</organism>
<dbReference type="Proteomes" id="UP001066276">
    <property type="component" value="Chromosome 10"/>
</dbReference>
<dbReference type="EMBL" id="JANPWB010000014">
    <property type="protein sequence ID" value="KAJ1097825.1"/>
    <property type="molecule type" value="Genomic_DNA"/>
</dbReference>
<proteinExistence type="predicted"/>
<comment type="caution">
    <text evidence="1">The sequence shown here is derived from an EMBL/GenBank/DDBJ whole genome shotgun (WGS) entry which is preliminary data.</text>
</comment>
<accession>A0AAV7M4U1</accession>
<dbReference type="AlphaFoldDB" id="A0AAV7M4U1"/>
<name>A0AAV7M4U1_PLEWA</name>
<reference evidence="1" key="1">
    <citation type="journal article" date="2022" name="bioRxiv">
        <title>Sequencing and chromosome-scale assembly of the giantPleurodeles waltlgenome.</title>
        <authorList>
            <person name="Brown T."/>
            <person name="Elewa A."/>
            <person name="Iarovenko S."/>
            <person name="Subramanian E."/>
            <person name="Araus A.J."/>
            <person name="Petzold A."/>
            <person name="Susuki M."/>
            <person name="Suzuki K.-i.T."/>
            <person name="Hayashi T."/>
            <person name="Toyoda A."/>
            <person name="Oliveira C."/>
            <person name="Osipova E."/>
            <person name="Leigh N.D."/>
            <person name="Simon A."/>
            <person name="Yun M.H."/>
        </authorList>
    </citation>
    <scope>NUCLEOTIDE SEQUENCE</scope>
    <source>
        <strain evidence="1">20211129_DDA</strain>
        <tissue evidence="1">Liver</tissue>
    </source>
</reference>
<keyword evidence="2" id="KW-1185">Reference proteome</keyword>
<gene>
    <name evidence="1" type="ORF">NDU88_002941</name>
</gene>
<evidence type="ECO:0000313" key="2">
    <source>
        <dbReference type="Proteomes" id="UP001066276"/>
    </source>
</evidence>